<dbReference type="Gene3D" id="3.40.50.300">
    <property type="entry name" value="P-loop containing nucleotide triphosphate hydrolases"/>
    <property type="match status" value="1"/>
</dbReference>
<gene>
    <name evidence="2" type="primary">LOC105264516</name>
</gene>
<dbReference type="InterPro" id="IPR027417">
    <property type="entry name" value="P-loop_NTPase"/>
</dbReference>
<dbReference type="Pfam" id="PF00406">
    <property type="entry name" value="ADK"/>
    <property type="match status" value="1"/>
</dbReference>
<proteinExistence type="predicted"/>
<name>A0A9R1SYK7_9HYME</name>
<dbReference type="Proteomes" id="UP000694866">
    <property type="component" value="Unplaced"/>
</dbReference>
<dbReference type="GeneID" id="105264516"/>
<dbReference type="RefSeq" id="XP_011299749.1">
    <property type="nucleotide sequence ID" value="XM_011301447.1"/>
</dbReference>
<dbReference type="OrthoDB" id="10262413at2759"/>
<accession>A0A9R1SYK7</accession>
<keyword evidence="1" id="KW-1185">Reference proteome</keyword>
<sequence>MVFCFSNRLLRAKLQSPECINQGYVLDGYPKTWNQARKLFNNKLILNSNSTSSPQISEMFPEFVMQLVATDEFLHNRVLNLPESEIQRTHYNVDSMVKRLREYRETNTGNDTTLGFFIRNGIHPLNVDVEREFMGILTIFQKCLETIGPPRNYELGAEERAAEVVIRDVLRTLEISFVGSEEEEMLRQRNMTRDKLMKERATYLFRYNPEGKMYEILSQLSTNITGDSCTDVSEDFSEEELNDMAFGELTPK</sequence>
<organism evidence="1 2">
    <name type="scientific">Fopius arisanus</name>
    <dbReference type="NCBI Taxonomy" id="64838"/>
    <lineage>
        <taxon>Eukaryota</taxon>
        <taxon>Metazoa</taxon>
        <taxon>Ecdysozoa</taxon>
        <taxon>Arthropoda</taxon>
        <taxon>Hexapoda</taxon>
        <taxon>Insecta</taxon>
        <taxon>Pterygota</taxon>
        <taxon>Neoptera</taxon>
        <taxon>Endopterygota</taxon>
        <taxon>Hymenoptera</taxon>
        <taxon>Apocrita</taxon>
        <taxon>Ichneumonoidea</taxon>
        <taxon>Braconidae</taxon>
        <taxon>Opiinae</taxon>
        <taxon>Fopius</taxon>
    </lineage>
</organism>
<reference evidence="2" key="1">
    <citation type="submission" date="2025-08" db="UniProtKB">
        <authorList>
            <consortium name="RefSeq"/>
        </authorList>
    </citation>
    <scope>IDENTIFICATION</scope>
    <source>
        <strain evidence="2">USDA-PBARC FA_bdor</strain>
        <tissue evidence="2">Whole organism</tissue>
    </source>
</reference>
<evidence type="ECO:0000313" key="2">
    <source>
        <dbReference type="RefSeq" id="XP_011299749.1"/>
    </source>
</evidence>
<protein>
    <submittedName>
        <fullName evidence="2">Adenylate kinase 7-like isoform X2</fullName>
    </submittedName>
</protein>
<dbReference type="AlphaFoldDB" id="A0A9R1SYK7"/>
<evidence type="ECO:0000313" key="1">
    <source>
        <dbReference type="Proteomes" id="UP000694866"/>
    </source>
</evidence>